<gene>
    <name evidence="1" type="ORF">LCGC14_1347860</name>
    <name evidence="2" type="ORF">LCGC14_1347930</name>
</gene>
<evidence type="ECO:0000313" key="1">
    <source>
        <dbReference type="EMBL" id="KKM79636.1"/>
    </source>
</evidence>
<dbReference type="AlphaFoldDB" id="A0A0F9KXT6"/>
<reference evidence="1" key="1">
    <citation type="journal article" date="2015" name="Nature">
        <title>Complex archaea that bridge the gap between prokaryotes and eukaryotes.</title>
        <authorList>
            <person name="Spang A."/>
            <person name="Saw J.H."/>
            <person name="Jorgensen S.L."/>
            <person name="Zaremba-Niedzwiedzka K."/>
            <person name="Martijn J."/>
            <person name="Lind A.E."/>
            <person name="van Eijk R."/>
            <person name="Schleper C."/>
            <person name="Guy L."/>
            <person name="Ettema T.J."/>
        </authorList>
    </citation>
    <scope>NUCLEOTIDE SEQUENCE</scope>
</reference>
<dbReference type="Gene3D" id="3.40.50.10400">
    <property type="entry name" value="Hypothetical protein PA1492"/>
    <property type="match status" value="1"/>
</dbReference>
<evidence type="ECO:0000313" key="2">
    <source>
        <dbReference type="EMBL" id="KKM79643.1"/>
    </source>
</evidence>
<comment type="caution">
    <text evidence="1">The sequence shown here is derived from an EMBL/GenBank/DDBJ whole genome shotgun (WGS) entry which is preliminary data.</text>
</comment>
<dbReference type="EMBL" id="LAZR01008306">
    <property type="protein sequence ID" value="KKM79643.1"/>
    <property type="molecule type" value="Genomic_DNA"/>
</dbReference>
<organism evidence="1">
    <name type="scientific">marine sediment metagenome</name>
    <dbReference type="NCBI Taxonomy" id="412755"/>
    <lineage>
        <taxon>unclassified sequences</taxon>
        <taxon>metagenomes</taxon>
        <taxon>ecological metagenomes</taxon>
    </lineage>
</organism>
<protein>
    <submittedName>
        <fullName evidence="1">Uncharacterized protein</fullName>
    </submittedName>
</protein>
<proteinExistence type="predicted"/>
<name>A0A0F9KXT6_9ZZZZ</name>
<dbReference type="SUPFAM" id="SSF52309">
    <property type="entry name" value="N-(deoxy)ribosyltransferase-like"/>
    <property type="match status" value="1"/>
</dbReference>
<dbReference type="EMBL" id="LAZR01008306">
    <property type="protein sequence ID" value="KKM79636.1"/>
    <property type="molecule type" value="Genomic_DNA"/>
</dbReference>
<sequence length="154" mass="17501">MVQHKMRVAYVSGPYRAPTIRQVVQNIRAAEEIAVQLWQFGFAVICPHTNTQLFDGIFESDCKTLNPADKTNGQNFINGDIEMLNRLIPDYDLIVMVPRYLESEGARQELKGAIERGLLVRYWTPGEGRLKSLKELGKDSITVNVTTVYNVRTE</sequence>
<accession>A0A0F9KXT6</accession>